<gene>
    <name evidence="3" type="ORF">G3T38_13405</name>
</gene>
<feature type="transmembrane region" description="Helical" evidence="1">
    <location>
        <begin position="21"/>
        <end position="43"/>
    </location>
</feature>
<dbReference type="InterPro" id="IPR019692">
    <property type="entry name" value="CFP-6_PH"/>
</dbReference>
<feature type="domain" description="Low molecular weight protein antigen 6 PH" evidence="2">
    <location>
        <begin position="77"/>
        <end position="146"/>
    </location>
</feature>
<protein>
    <submittedName>
        <fullName evidence="3">PH domain-containing protein</fullName>
    </submittedName>
</protein>
<keyword evidence="4" id="KW-1185">Reference proteome</keyword>
<evidence type="ECO:0000313" key="4">
    <source>
        <dbReference type="Proteomes" id="UP000468687"/>
    </source>
</evidence>
<evidence type="ECO:0000259" key="2">
    <source>
        <dbReference type="Pfam" id="PF10756"/>
    </source>
</evidence>
<dbReference type="Pfam" id="PF10756">
    <property type="entry name" value="bPH_6"/>
    <property type="match status" value="1"/>
</dbReference>
<organism evidence="3 4">
    <name type="scientific">Nocardioides zeae</name>
    <dbReference type="NCBI Taxonomy" id="1457234"/>
    <lineage>
        <taxon>Bacteria</taxon>
        <taxon>Bacillati</taxon>
        <taxon>Actinomycetota</taxon>
        <taxon>Actinomycetes</taxon>
        <taxon>Propionibacteriales</taxon>
        <taxon>Nocardioidaceae</taxon>
        <taxon>Nocardioides</taxon>
    </lineage>
</organism>
<comment type="caution">
    <text evidence="3">The sequence shown here is derived from an EMBL/GenBank/DDBJ whole genome shotgun (WGS) entry which is preliminary data.</text>
</comment>
<evidence type="ECO:0000256" key="1">
    <source>
        <dbReference type="SAM" id="Phobius"/>
    </source>
</evidence>
<evidence type="ECO:0000313" key="3">
    <source>
        <dbReference type="EMBL" id="NEN79274.1"/>
    </source>
</evidence>
<dbReference type="EMBL" id="JAAGXA010000009">
    <property type="protein sequence ID" value="NEN79274.1"/>
    <property type="molecule type" value="Genomic_DNA"/>
</dbReference>
<reference evidence="3 4" key="1">
    <citation type="journal article" date="2014" name="Int. J. Syst. Evol. Microbiol.">
        <title>Nocardioides zeae sp. nov., isolated from the stem of Zea mays.</title>
        <authorList>
            <person name="Glaeser S.P."/>
            <person name="McInroy J.A."/>
            <person name="Busse H.J."/>
            <person name="Kampfer P."/>
        </authorList>
    </citation>
    <scope>NUCLEOTIDE SEQUENCE [LARGE SCALE GENOMIC DNA]</scope>
    <source>
        <strain evidence="3 4">JCM 30728</strain>
    </source>
</reference>
<keyword evidence="1" id="KW-0812">Transmembrane</keyword>
<sequence>MPAASEPTAGPVPLPRTWRPLGTAVAAAFSSATVLVAMLAAWFLLDAEVRANFSWFQRITMLLLLAGAGAVLWGVVRCRVTATSDGLVVVNGYRRYAYDWAQVVAVRMPDGAPWATIDLSDGTARPAIGIQASDGSRARTAVRELREVIDAS</sequence>
<name>A0A6P0HLZ9_9ACTN</name>
<keyword evidence="1" id="KW-1133">Transmembrane helix</keyword>
<feature type="transmembrane region" description="Helical" evidence="1">
    <location>
        <begin position="55"/>
        <end position="76"/>
    </location>
</feature>
<proteinExistence type="predicted"/>
<dbReference type="AlphaFoldDB" id="A0A6P0HLZ9"/>
<keyword evidence="1" id="KW-0472">Membrane</keyword>
<dbReference type="RefSeq" id="WP_163772825.1">
    <property type="nucleotide sequence ID" value="NZ_JAAGXA010000009.1"/>
</dbReference>
<dbReference type="Proteomes" id="UP000468687">
    <property type="component" value="Unassembled WGS sequence"/>
</dbReference>
<accession>A0A6P0HLZ9</accession>